<keyword evidence="7" id="KW-1185">Reference proteome</keyword>
<dbReference type="Gene3D" id="3.50.50.60">
    <property type="entry name" value="FAD/NAD(P)-binding domain"/>
    <property type="match status" value="1"/>
</dbReference>
<dbReference type="SUPFAM" id="SSF51905">
    <property type="entry name" value="FAD/NAD(P)-binding domain"/>
    <property type="match status" value="1"/>
</dbReference>
<proteinExistence type="predicted"/>
<comment type="caution">
    <text evidence="6">The sequence shown here is derived from an EMBL/GenBank/DDBJ whole genome shotgun (WGS) entry which is preliminary data.</text>
</comment>
<dbReference type="PANTHER" id="PTHR43498:SF1">
    <property type="entry name" value="COB--COM HETERODISULFIDE REDUCTASE IRON-SULFUR SUBUNIT A"/>
    <property type="match status" value="1"/>
</dbReference>
<evidence type="ECO:0000313" key="6">
    <source>
        <dbReference type="EMBL" id="RFU18667.1"/>
    </source>
</evidence>
<evidence type="ECO:0000256" key="4">
    <source>
        <dbReference type="ARBA" id="ARBA00023004"/>
    </source>
</evidence>
<evidence type="ECO:0000313" key="7">
    <source>
        <dbReference type="Proteomes" id="UP000264702"/>
    </source>
</evidence>
<dbReference type="GO" id="GO:0016491">
    <property type="term" value="F:oxidoreductase activity"/>
    <property type="evidence" value="ECO:0007669"/>
    <property type="project" value="UniProtKB-KW"/>
</dbReference>
<evidence type="ECO:0000256" key="3">
    <source>
        <dbReference type="ARBA" id="ARBA00023002"/>
    </source>
</evidence>
<sequence>MEVFGSYDVVIAGAGVSGTVAAIRAARQGAKTLLIEGSGVIGGLVTGGRLTKPSGVINGGVFAELLARCADYGAADRSLRSSYWGAYTGSFDAETLQRVILEAIDEAGVEVLLRAQIVGTVMEDRTLRGVEIQTKSGRKLVFAKVSVDASGDGDVAALAGAEFMTGRSADGLTQPMTSYMRILNVDIPALVRDCLEHRSDLRELTLPEEGGERNEDYAMILVATGFAERIEQAKCEGFSWIIPRNDITLKAGLIPGELNVNVTRFHGNALDERVLSRAEIEIRRQAYCAFDFLRQYVKGFERSVFLEVAPKLGVRETRRIRGQYVLTEDDVRGGARFRDAIGLCNAPISYHDPDGEKAVMQSVGPGYGIPLRCLIPLGIEGLFVAGRCISVDEIAFASTRNVPACASTGEAAGAAASLCAATGSSTSAPPIAPVQQTLQQAGVVLGTAEDGDLERILHPESENKTGS</sequence>
<keyword evidence="2" id="KW-0479">Metal-binding</keyword>
<evidence type="ECO:0000256" key="5">
    <source>
        <dbReference type="ARBA" id="ARBA00023014"/>
    </source>
</evidence>
<dbReference type="GO" id="GO:0046872">
    <property type="term" value="F:metal ion binding"/>
    <property type="evidence" value="ECO:0007669"/>
    <property type="project" value="UniProtKB-KW"/>
</dbReference>
<keyword evidence="3" id="KW-0560">Oxidoreductase</keyword>
<protein>
    <submittedName>
        <fullName evidence="6">FAD-dependent oxidoreductase</fullName>
    </submittedName>
</protein>
<dbReference type="RefSeq" id="WP_117297964.1">
    <property type="nucleotide sequence ID" value="NZ_QVQT02000001.1"/>
</dbReference>
<gene>
    <name evidence="6" type="ORF">D0Y96_03755</name>
</gene>
<dbReference type="InterPro" id="IPR036188">
    <property type="entry name" value="FAD/NAD-bd_sf"/>
</dbReference>
<keyword evidence="4" id="KW-0408">Iron</keyword>
<dbReference type="AlphaFoldDB" id="A0A372IUP7"/>
<dbReference type="GO" id="GO:0051539">
    <property type="term" value="F:4 iron, 4 sulfur cluster binding"/>
    <property type="evidence" value="ECO:0007669"/>
    <property type="project" value="UniProtKB-KW"/>
</dbReference>
<keyword evidence="1" id="KW-0004">4Fe-4S</keyword>
<dbReference type="PANTHER" id="PTHR43498">
    <property type="entry name" value="FERREDOXIN:COB-COM HETERODISULFIDE REDUCTASE SUBUNIT A"/>
    <property type="match status" value="1"/>
</dbReference>
<dbReference type="OrthoDB" id="9780658at2"/>
<evidence type="ECO:0000256" key="1">
    <source>
        <dbReference type="ARBA" id="ARBA00022485"/>
    </source>
</evidence>
<name>A0A372IUP7_9BACT</name>
<evidence type="ECO:0000256" key="2">
    <source>
        <dbReference type="ARBA" id="ARBA00022723"/>
    </source>
</evidence>
<keyword evidence="5" id="KW-0411">Iron-sulfur</keyword>
<accession>A0A372IUP7</accession>
<dbReference type="Proteomes" id="UP000264702">
    <property type="component" value="Unassembled WGS sequence"/>
</dbReference>
<reference evidence="6 7" key="1">
    <citation type="submission" date="2018-08" db="EMBL/GenBank/DDBJ databases">
        <title>Acidipila sp. 4G-K13, an acidobacterium isolated from forest soil.</title>
        <authorList>
            <person name="Gao Z.-H."/>
            <person name="Qiu L.-H."/>
        </authorList>
    </citation>
    <scope>NUCLEOTIDE SEQUENCE [LARGE SCALE GENOMIC DNA]</scope>
    <source>
        <strain evidence="6 7">4G-K13</strain>
    </source>
</reference>
<dbReference type="EMBL" id="QVQT01000001">
    <property type="protein sequence ID" value="RFU18667.1"/>
    <property type="molecule type" value="Genomic_DNA"/>
</dbReference>
<dbReference type="Pfam" id="PF12831">
    <property type="entry name" value="FAD_oxidored"/>
    <property type="match status" value="1"/>
</dbReference>
<dbReference type="InterPro" id="IPR039650">
    <property type="entry name" value="HdrA-like"/>
</dbReference>
<organism evidence="6 7">
    <name type="scientific">Paracidobacterium acidisoli</name>
    <dbReference type="NCBI Taxonomy" id="2303751"/>
    <lineage>
        <taxon>Bacteria</taxon>
        <taxon>Pseudomonadati</taxon>
        <taxon>Acidobacteriota</taxon>
        <taxon>Terriglobia</taxon>
        <taxon>Terriglobales</taxon>
        <taxon>Acidobacteriaceae</taxon>
        <taxon>Paracidobacterium</taxon>
    </lineage>
</organism>